<dbReference type="EMBL" id="LYUD01000045">
    <property type="protein sequence ID" value="OAZ75095.1"/>
    <property type="molecule type" value="Genomic_DNA"/>
</dbReference>
<evidence type="ECO:0000259" key="1">
    <source>
        <dbReference type="Pfam" id="PF00534"/>
    </source>
</evidence>
<accession>A0A1A0DJD1</accession>
<dbReference type="eggNOG" id="COG0438">
    <property type="taxonomic scope" value="Bacteria"/>
</dbReference>
<protein>
    <recommendedName>
        <fullName evidence="1">Glycosyl transferase family 1 domain-containing protein</fullName>
    </recommendedName>
</protein>
<dbReference type="PATRIC" id="fig|438.15.peg.588"/>
<dbReference type="Pfam" id="PF00534">
    <property type="entry name" value="Glycos_transf_1"/>
    <property type="match status" value="1"/>
</dbReference>
<dbReference type="AlphaFoldDB" id="A0A1A0DJD1"/>
<evidence type="ECO:0000313" key="2">
    <source>
        <dbReference type="EMBL" id="OAZ75095.1"/>
    </source>
</evidence>
<dbReference type="PANTHER" id="PTHR46656">
    <property type="entry name" value="PUTATIVE-RELATED"/>
    <property type="match status" value="1"/>
</dbReference>
<feature type="domain" description="Glycosyl transferase family 1" evidence="1">
    <location>
        <begin position="208"/>
        <end position="322"/>
    </location>
</feature>
<dbReference type="RefSeq" id="WP_035365519.1">
    <property type="nucleotide sequence ID" value="NZ_LYUD01000045.1"/>
</dbReference>
<comment type="caution">
    <text evidence="2">The sequence shown here is derived from an EMBL/GenBank/DDBJ whole genome shotgun (WGS) entry which is preliminary data.</text>
</comment>
<dbReference type="OrthoDB" id="118340at2"/>
<dbReference type="PANTHER" id="PTHR46656:SF3">
    <property type="entry name" value="PUTATIVE-RELATED"/>
    <property type="match status" value="1"/>
</dbReference>
<organism evidence="2 3">
    <name type="scientific">Acetobacter pasteurianus</name>
    <name type="common">Acetobacter turbidans</name>
    <dbReference type="NCBI Taxonomy" id="438"/>
    <lineage>
        <taxon>Bacteria</taxon>
        <taxon>Pseudomonadati</taxon>
        <taxon>Pseudomonadota</taxon>
        <taxon>Alphaproteobacteria</taxon>
        <taxon>Acetobacterales</taxon>
        <taxon>Acetobacteraceae</taxon>
        <taxon>Acetobacter</taxon>
    </lineage>
</organism>
<dbReference type="Gene3D" id="3.40.50.2000">
    <property type="entry name" value="Glycogen Phosphorylase B"/>
    <property type="match status" value="1"/>
</dbReference>
<evidence type="ECO:0000313" key="3">
    <source>
        <dbReference type="Proteomes" id="UP000093796"/>
    </source>
</evidence>
<sequence>MTSSLHPLHHLWRLFPVAQRRRLLAKATALLAPKAASPTPVADANVIIGGELGRGSGLGEGARLLLRGLLSQGVSAKGVEAGLLQSQGKEGLDSVFVDPKAALVLHVNAPQTPAALLRLGRKHVLGRLIVGYWVWELPVISPEWQAGVPCVHEIWTPSHFSARALEPLMPGRVKVVPYPLACVPPQPSKLDRQAFGWPEDGVVVLVSFSLASSFERKNPLAAIAAFRQAFGDRKDRLLVMKISGSDHYAADMQRLKDAAGGAQNIRFESRMLPMPDVYAMTQQADIVLSLHRSEGFGLVPAEAMLLERPVIATDWSATSEFLTSDCGWPISYKLVTATDTRGVYQVPQAVWAEADIGCAVEALQTLADDANKRRQLGQAAGKAALRAFGPTPLLNAVAALQK</sequence>
<dbReference type="GO" id="GO:0016757">
    <property type="term" value="F:glycosyltransferase activity"/>
    <property type="evidence" value="ECO:0007669"/>
    <property type="project" value="InterPro"/>
</dbReference>
<dbReference type="CDD" id="cd03801">
    <property type="entry name" value="GT4_PimA-like"/>
    <property type="match status" value="1"/>
</dbReference>
<dbReference type="InterPro" id="IPR001296">
    <property type="entry name" value="Glyco_trans_1"/>
</dbReference>
<name>A0A1A0DJD1_ACEPA</name>
<dbReference type="SUPFAM" id="SSF53756">
    <property type="entry name" value="UDP-Glycosyltransferase/glycogen phosphorylase"/>
    <property type="match status" value="1"/>
</dbReference>
<gene>
    <name evidence="2" type="ORF">SRCM100623_00519</name>
</gene>
<dbReference type="Proteomes" id="UP000093796">
    <property type="component" value="Unassembled WGS sequence"/>
</dbReference>
<reference evidence="2 3" key="1">
    <citation type="submission" date="2016-05" db="EMBL/GenBank/DDBJ databases">
        <title>Genome sequencing of Acetobacter pasteurianus strain SRCM100623.</title>
        <authorList>
            <person name="Song Y.R."/>
        </authorList>
    </citation>
    <scope>NUCLEOTIDE SEQUENCE [LARGE SCALE GENOMIC DNA]</scope>
    <source>
        <strain evidence="2 3">SRCM100623</strain>
    </source>
</reference>
<proteinExistence type="predicted"/>